<gene>
    <name evidence="11" type="primary">wecA_2</name>
    <name evidence="11" type="ORF">Enr13x_11340</name>
</gene>
<evidence type="ECO:0000256" key="2">
    <source>
        <dbReference type="ARBA" id="ARBA00006464"/>
    </source>
</evidence>
<keyword evidence="3" id="KW-1003">Cell membrane</keyword>
<feature type="transmembrane region" description="Helical" evidence="9">
    <location>
        <begin position="126"/>
        <end position="143"/>
    </location>
</feature>
<dbReference type="AlphaFoldDB" id="A0A518HKC8"/>
<reference evidence="11 12" key="1">
    <citation type="submission" date="2019-03" db="EMBL/GenBank/DDBJ databases">
        <title>Deep-cultivation of Planctomycetes and their phenomic and genomic characterization uncovers novel biology.</title>
        <authorList>
            <person name="Wiegand S."/>
            <person name="Jogler M."/>
            <person name="Boedeker C."/>
            <person name="Pinto D."/>
            <person name="Vollmers J."/>
            <person name="Rivas-Marin E."/>
            <person name="Kohn T."/>
            <person name="Peeters S.H."/>
            <person name="Heuer A."/>
            <person name="Rast P."/>
            <person name="Oberbeckmann S."/>
            <person name="Bunk B."/>
            <person name="Jeske O."/>
            <person name="Meyerdierks A."/>
            <person name="Storesund J.E."/>
            <person name="Kallscheuer N."/>
            <person name="Luecker S."/>
            <person name="Lage O.M."/>
            <person name="Pohl T."/>
            <person name="Merkel B.J."/>
            <person name="Hornburger P."/>
            <person name="Mueller R.-W."/>
            <person name="Bruemmer F."/>
            <person name="Labrenz M."/>
            <person name="Spormann A.M."/>
            <person name="Op den Camp H."/>
            <person name="Overmann J."/>
            <person name="Amann R."/>
            <person name="Jetten M.S.M."/>
            <person name="Mascher T."/>
            <person name="Medema M.H."/>
            <person name="Devos D.P."/>
            <person name="Kaster A.-K."/>
            <person name="Ovreas L."/>
            <person name="Rohde M."/>
            <person name="Galperin M.Y."/>
            <person name="Jogler C."/>
        </authorList>
    </citation>
    <scope>NUCLEOTIDE SEQUENCE [LARGE SCALE GENOMIC DNA]</scope>
    <source>
        <strain evidence="11 12">Enr13</strain>
    </source>
</reference>
<dbReference type="RefSeq" id="WP_231744105.1">
    <property type="nucleotide sequence ID" value="NZ_CP037423.1"/>
</dbReference>
<organism evidence="11 12">
    <name type="scientific">Stieleria neptunia</name>
    <dbReference type="NCBI Taxonomy" id="2527979"/>
    <lineage>
        <taxon>Bacteria</taxon>
        <taxon>Pseudomonadati</taxon>
        <taxon>Planctomycetota</taxon>
        <taxon>Planctomycetia</taxon>
        <taxon>Pirellulales</taxon>
        <taxon>Pirellulaceae</taxon>
        <taxon>Stieleria</taxon>
    </lineage>
</organism>
<evidence type="ECO:0000256" key="5">
    <source>
        <dbReference type="ARBA" id="ARBA00022692"/>
    </source>
</evidence>
<comment type="similarity">
    <text evidence="2">Belongs to the bacterial sugar transferase family.</text>
</comment>
<dbReference type="GO" id="GO:0005886">
    <property type="term" value="C:plasma membrane"/>
    <property type="evidence" value="ECO:0007669"/>
    <property type="project" value="UniProtKB-SubCell"/>
</dbReference>
<protein>
    <submittedName>
        <fullName evidence="11">UDP-N-acetylgalactosamine-undecaprenyl-phosphate N-acetylgalactosaminephosphotransferase</fullName>
        <ecNumber evidence="11">2.7.8.40</ecNumber>
    </submittedName>
</protein>
<feature type="region of interest" description="Disordered" evidence="8">
    <location>
        <begin position="1"/>
        <end position="30"/>
    </location>
</feature>
<dbReference type="Proteomes" id="UP000319004">
    <property type="component" value="Chromosome"/>
</dbReference>
<feature type="domain" description="Bacterial sugar transferase" evidence="10">
    <location>
        <begin position="361"/>
        <end position="558"/>
    </location>
</feature>
<accession>A0A518HKC8</accession>
<evidence type="ECO:0000259" key="10">
    <source>
        <dbReference type="Pfam" id="PF02397"/>
    </source>
</evidence>
<evidence type="ECO:0000256" key="3">
    <source>
        <dbReference type="ARBA" id="ARBA00022475"/>
    </source>
</evidence>
<keyword evidence="4 11" id="KW-0808">Transferase</keyword>
<sequence>MNAISTTAKKPSDARPVMESVAATHPSESGSRLDAASLQKLGTSTALALGRKQAWYDLRSTLPLLISDILASSVAVTAATLVHRWNGGTPHPAFSLSVILLVVLMHRIHGLYPACGASYAQEFRGIMRTCIVVTVGVAFGLLMSSSVGAFPWLCWATLSITLFFGLAAVRPTARRFLSQFDWWTQPVVIVGNGSASRQLFDRLDRSRHEGLRPAGIVFDPTRHWDGFPATNAPERKTTESRVREQADGQFVRIDSPEGLRRSNGSPVGNGAPVRRSESCWLGPTTELESILRGTGACRLALAEQDAGQWQDYHAFHGIPHVMLPMDFSYHPTESVRLAERGSGIELHCYTALTSPHAQLAKRVIDLGLVLLTLPFWLPLMIAIGIAIKIFDPGPVFYYQDRVGRYRNPFRAIKFRSMVCDADRRLSEYLQKNPQMMKEWKRTHKLQKDPRVTKIGEFLRKTSLDELPQLFNVLVGEMSLVGPRPIIDSGDYDREYIQEYPEVFELYQMVRPGITGLWQVSGRNSTSYTQRVFMDRFYLHNWSIGLDIFILWRTVKTALLREGAC</sequence>
<evidence type="ECO:0000256" key="6">
    <source>
        <dbReference type="ARBA" id="ARBA00022989"/>
    </source>
</evidence>
<feature type="transmembrane region" description="Helical" evidence="9">
    <location>
        <begin position="61"/>
        <end position="82"/>
    </location>
</feature>
<dbReference type="PANTHER" id="PTHR30576:SF4">
    <property type="entry name" value="UNDECAPRENYL-PHOSPHATE GALACTOSE PHOSPHOTRANSFERASE"/>
    <property type="match status" value="1"/>
</dbReference>
<name>A0A518HKC8_9BACT</name>
<feature type="transmembrane region" description="Helical" evidence="9">
    <location>
        <begin position="149"/>
        <end position="169"/>
    </location>
</feature>
<feature type="transmembrane region" description="Helical" evidence="9">
    <location>
        <begin position="94"/>
        <end position="114"/>
    </location>
</feature>
<dbReference type="KEGG" id="snep:Enr13x_11340"/>
<dbReference type="GO" id="GO:0016780">
    <property type="term" value="F:phosphotransferase activity, for other substituted phosphate groups"/>
    <property type="evidence" value="ECO:0007669"/>
    <property type="project" value="TreeGrafter"/>
</dbReference>
<dbReference type="PANTHER" id="PTHR30576">
    <property type="entry name" value="COLANIC BIOSYNTHESIS UDP-GLUCOSE LIPID CARRIER TRANSFERASE"/>
    <property type="match status" value="1"/>
</dbReference>
<proteinExistence type="inferred from homology"/>
<keyword evidence="5 9" id="KW-0812">Transmembrane</keyword>
<dbReference type="EMBL" id="CP037423">
    <property type="protein sequence ID" value="QDV41296.1"/>
    <property type="molecule type" value="Genomic_DNA"/>
</dbReference>
<feature type="transmembrane region" description="Helical" evidence="9">
    <location>
        <begin position="366"/>
        <end position="387"/>
    </location>
</feature>
<comment type="subcellular location">
    <subcellularLocation>
        <location evidence="1">Cell membrane</location>
    </subcellularLocation>
</comment>
<dbReference type="EC" id="2.7.8.40" evidence="11"/>
<evidence type="ECO:0000256" key="4">
    <source>
        <dbReference type="ARBA" id="ARBA00022679"/>
    </source>
</evidence>
<keyword evidence="12" id="KW-1185">Reference proteome</keyword>
<keyword evidence="6 9" id="KW-1133">Transmembrane helix</keyword>
<evidence type="ECO:0000313" key="11">
    <source>
        <dbReference type="EMBL" id="QDV41296.1"/>
    </source>
</evidence>
<dbReference type="InterPro" id="IPR003362">
    <property type="entry name" value="Bact_transf"/>
</dbReference>
<evidence type="ECO:0000313" key="12">
    <source>
        <dbReference type="Proteomes" id="UP000319004"/>
    </source>
</evidence>
<keyword evidence="7 9" id="KW-0472">Membrane</keyword>
<evidence type="ECO:0000256" key="1">
    <source>
        <dbReference type="ARBA" id="ARBA00004236"/>
    </source>
</evidence>
<evidence type="ECO:0000256" key="7">
    <source>
        <dbReference type="ARBA" id="ARBA00023136"/>
    </source>
</evidence>
<evidence type="ECO:0000256" key="8">
    <source>
        <dbReference type="SAM" id="MobiDB-lite"/>
    </source>
</evidence>
<dbReference type="Pfam" id="PF02397">
    <property type="entry name" value="Bac_transf"/>
    <property type="match status" value="1"/>
</dbReference>
<evidence type="ECO:0000256" key="9">
    <source>
        <dbReference type="SAM" id="Phobius"/>
    </source>
</evidence>